<keyword evidence="2 5" id="KW-0493">Microtubule</keyword>
<name>A0A821VGH9_9BILA</name>
<reference evidence="7" key="1">
    <citation type="submission" date="2021-02" db="EMBL/GenBank/DDBJ databases">
        <authorList>
            <person name="Nowell W R."/>
        </authorList>
    </citation>
    <scope>NUCLEOTIDE SEQUENCE</scope>
</reference>
<accession>A0A821VGH9</accession>
<dbReference type="PRINTS" id="PR01161">
    <property type="entry name" value="TUBULIN"/>
</dbReference>
<dbReference type="InterPro" id="IPR017975">
    <property type="entry name" value="Tubulin_CS"/>
</dbReference>
<evidence type="ECO:0000256" key="1">
    <source>
        <dbReference type="ARBA" id="ARBA00009636"/>
    </source>
</evidence>
<dbReference type="InterPro" id="IPR000217">
    <property type="entry name" value="Tubulin"/>
</dbReference>
<dbReference type="Pfam" id="PF00091">
    <property type="entry name" value="Tubulin"/>
    <property type="match status" value="1"/>
</dbReference>
<dbReference type="SUPFAM" id="SSF52490">
    <property type="entry name" value="Tubulin nucleotide-binding domain-like"/>
    <property type="match status" value="1"/>
</dbReference>
<keyword evidence="4 5" id="KW-0342">GTP-binding</keyword>
<evidence type="ECO:0000313" key="8">
    <source>
        <dbReference type="Proteomes" id="UP000663873"/>
    </source>
</evidence>
<dbReference type="EMBL" id="CAJOBP010078188">
    <property type="protein sequence ID" value="CAF4905740.1"/>
    <property type="molecule type" value="Genomic_DNA"/>
</dbReference>
<dbReference type="GO" id="GO:0005525">
    <property type="term" value="F:GTP binding"/>
    <property type="evidence" value="ECO:0007669"/>
    <property type="project" value="UniProtKB-UniRule"/>
</dbReference>
<dbReference type="PROSITE" id="PS00227">
    <property type="entry name" value="TUBULIN"/>
    <property type="match status" value="1"/>
</dbReference>
<proteinExistence type="inferred from homology"/>
<keyword evidence="3 5" id="KW-0547">Nucleotide-binding</keyword>
<dbReference type="Gene3D" id="3.40.50.1440">
    <property type="entry name" value="Tubulin/FtsZ, GTPase domain"/>
    <property type="match status" value="1"/>
</dbReference>
<dbReference type="GO" id="GO:0007017">
    <property type="term" value="P:microtubule-based process"/>
    <property type="evidence" value="ECO:0007669"/>
    <property type="project" value="InterPro"/>
</dbReference>
<dbReference type="InterPro" id="IPR036525">
    <property type="entry name" value="Tubulin/FtsZ_GTPase_sf"/>
</dbReference>
<dbReference type="AlphaFoldDB" id="A0A821VGH9"/>
<dbReference type="GO" id="GO:0005874">
    <property type="term" value="C:microtubule"/>
    <property type="evidence" value="ECO:0007669"/>
    <property type="project" value="UniProtKB-KW"/>
</dbReference>
<gene>
    <name evidence="7" type="ORF">UJA718_LOCUS45735</name>
</gene>
<dbReference type="InterPro" id="IPR003008">
    <property type="entry name" value="Tubulin_FtsZ_GTPase"/>
</dbReference>
<organism evidence="7 8">
    <name type="scientific">Rotaria socialis</name>
    <dbReference type="NCBI Taxonomy" id="392032"/>
    <lineage>
        <taxon>Eukaryota</taxon>
        <taxon>Metazoa</taxon>
        <taxon>Spiralia</taxon>
        <taxon>Gnathifera</taxon>
        <taxon>Rotifera</taxon>
        <taxon>Eurotatoria</taxon>
        <taxon>Bdelloidea</taxon>
        <taxon>Philodinida</taxon>
        <taxon>Philodinidae</taxon>
        <taxon>Rotaria</taxon>
    </lineage>
</organism>
<protein>
    <recommendedName>
        <fullName evidence="6">Tubulin/FtsZ GTPase domain-containing protein</fullName>
    </recommendedName>
</protein>
<evidence type="ECO:0000256" key="3">
    <source>
        <dbReference type="ARBA" id="ARBA00022741"/>
    </source>
</evidence>
<keyword evidence="8" id="KW-1185">Reference proteome</keyword>
<sequence>WAQGYHQGDKLSEEIFDIIDREAENGDSLEGFVLCHSIAGGTGSGLGSNILEKVNDR</sequence>
<comment type="similarity">
    <text evidence="1 5">Belongs to the tubulin family.</text>
</comment>
<evidence type="ECO:0000256" key="5">
    <source>
        <dbReference type="RuleBase" id="RU000352"/>
    </source>
</evidence>
<evidence type="ECO:0000259" key="6">
    <source>
        <dbReference type="Pfam" id="PF00091"/>
    </source>
</evidence>
<dbReference type="Proteomes" id="UP000663873">
    <property type="component" value="Unassembled WGS sequence"/>
</dbReference>
<evidence type="ECO:0000256" key="2">
    <source>
        <dbReference type="ARBA" id="ARBA00022701"/>
    </source>
</evidence>
<feature type="domain" description="Tubulin/FtsZ GTPase" evidence="6">
    <location>
        <begin position="1"/>
        <end position="57"/>
    </location>
</feature>
<feature type="non-terminal residue" evidence="7">
    <location>
        <position position="1"/>
    </location>
</feature>
<comment type="caution">
    <text evidence="7">The sequence shown here is derived from an EMBL/GenBank/DDBJ whole genome shotgun (WGS) entry which is preliminary data.</text>
</comment>
<evidence type="ECO:0000256" key="4">
    <source>
        <dbReference type="ARBA" id="ARBA00023134"/>
    </source>
</evidence>
<dbReference type="PANTHER" id="PTHR11588">
    <property type="entry name" value="TUBULIN"/>
    <property type="match status" value="1"/>
</dbReference>
<evidence type="ECO:0000313" key="7">
    <source>
        <dbReference type="EMBL" id="CAF4905740.1"/>
    </source>
</evidence>